<evidence type="ECO:0000256" key="5">
    <source>
        <dbReference type="ARBA" id="ARBA00022695"/>
    </source>
</evidence>
<dbReference type="FunFam" id="1.10.150.20:FF:000002">
    <property type="entry name" value="DNA polymerase I"/>
    <property type="match status" value="1"/>
</dbReference>
<dbReference type="SUPFAM" id="SSF47807">
    <property type="entry name" value="5' to 3' exonuclease, C-terminal subdomain"/>
    <property type="match status" value="1"/>
</dbReference>
<comment type="function">
    <text evidence="16">In addition to polymerase activity, this DNA polymerase exhibits 3'-5' and 5'-3' exonuclease activity.</text>
</comment>
<dbReference type="SMART" id="SM00279">
    <property type="entry name" value="HhH2"/>
    <property type="match status" value="1"/>
</dbReference>
<dbReference type="AlphaFoldDB" id="A0A9E6ZNA9"/>
<evidence type="ECO:0000256" key="14">
    <source>
        <dbReference type="ARBA" id="ARBA00049244"/>
    </source>
</evidence>
<dbReference type="SMART" id="SM00475">
    <property type="entry name" value="53EXOc"/>
    <property type="match status" value="1"/>
</dbReference>
<evidence type="ECO:0000256" key="9">
    <source>
        <dbReference type="ARBA" id="ARBA00022801"/>
    </source>
</evidence>
<dbReference type="NCBIfam" id="TIGR00593">
    <property type="entry name" value="pola"/>
    <property type="match status" value="1"/>
</dbReference>
<dbReference type="PANTHER" id="PTHR10133">
    <property type="entry name" value="DNA POLYMERASE I"/>
    <property type="match status" value="1"/>
</dbReference>
<dbReference type="Gene3D" id="3.30.70.370">
    <property type="match status" value="1"/>
</dbReference>
<dbReference type="InterPro" id="IPR020046">
    <property type="entry name" value="5-3_exonucl_a-hlix_arch_N"/>
</dbReference>
<evidence type="ECO:0000256" key="6">
    <source>
        <dbReference type="ARBA" id="ARBA00022705"/>
    </source>
</evidence>
<dbReference type="SMART" id="SM00474">
    <property type="entry name" value="35EXOc"/>
    <property type="match status" value="1"/>
</dbReference>
<dbReference type="CDD" id="cd06139">
    <property type="entry name" value="DNA_polA_I_Ecoli_like_exo"/>
    <property type="match status" value="1"/>
</dbReference>
<dbReference type="EMBL" id="CP094358">
    <property type="protein sequence ID" value="UOB19022.1"/>
    <property type="molecule type" value="Genomic_DNA"/>
</dbReference>
<keyword evidence="10 16" id="KW-0269">Exonuclease</keyword>
<dbReference type="InterPro" id="IPR020045">
    <property type="entry name" value="DNA_polI_H3TH"/>
</dbReference>
<keyword evidence="21" id="KW-1185">Reference proteome</keyword>
<dbReference type="Pfam" id="PF01612">
    <property type="entry name" value="DNA_pol_A_exo1"/>
    <property type="match status" value="1"/>
</dbReference>
<keyword evidence="7" id="KW-0540">Nuclease</keyword>
<dbReference type="RefSeq" id="WP_255845639.1">
    <property type="nucleotide sequence ID" value="NZ_CP094358.1"/>
</dbReference>
<comment type="similarity">
    <text evidence="1 16">Belongs to the DNA polymerase type-A family.</text>
</comment>
<feature type="domain" description="DNA-directed DNA polymerase family A palm" evidence="19">
    <location>
        <begin position="700"/>
        <end position="907"/>
    </location>
</feature>
<keyword evidence="6 16" id="KW-0235">DNA replication</keyword>
<dbReference type="Gene3D" id="1.10.150.20">
    <property type="entry name" value="5' to 3' exonuclease, C-terminal subdomain"/>
    <property type="match status" value="2"/>
</dbReference>
<dbReference type="GO" id="GO:0008409">
    <property type="term" value="F:5'-3' exonuclease activity"/>
    <property type="evidence" value="ECO:0007669"/>
    <property type="project" value="UniProtKB-UniRule"/>
</dbReference>
<evidence type="ECO:0000256" key="2">
    <source>
        <dbReference type="ARBA" id="ARBA00012417"/>
    </source>
</evidence>
<protein>
    <recommendedName>
        <fullName evidence="3 15">DNA polymerase I</fullName>
        <ecNumber evidence="2 15">2.7.7.7</ecNumber>
    </recommendedName>
</protein>
<dbReference type="InterPro" id="IPR019760">
    <property type="entry name" value="DNA-dir_DNA_pol_A_CS"/>
</dbReference>
<dbReference type="CDD" id="cd09898">
    <property type="entry name" value="H3TH_53EXO"/>
    <property type="match status" value="1"/>
</dbReference>
<dbReference type="Gene3D" id="3.40.50.1010">
    <property type="entry name" value="5'-nuclease"/>
    <property type="match status" value="1"/>
</dbReference>
<evidence type="ECO:0000256" key="7">
    <source>
        <dbReference type="ARBA" id="ARBA00022722"/>
    </source>
</evidence>
<dbReference type="InterPro" id="IPR036397">
    <property type="entry name" value="RNaseH_sf"/>
</dbReference>
<dbReference type="GO" id="GO:0008408">
    <property type="term" value="F:3'-5' exonuclease activity"/>
    <property type="evidence" value="ECO:0007669"/>
    <property type="project" value="UniProtKB-UniRule"/>
</dbReference>
<dbReference type="SMART" id="SM00482">
    <property type="entry name" value="POLAc"/>
    <property type="match status" value="1"/>
</dbReference>
<proteinExistence type="inferred from homology"/>
<dbReference type="PANTHER" id="PTHR10133:SF27">
    <property type="entry name" value="DNA POLYMERASE NU"/>
    <property type="match status" value="1"/>
</dbReference>
<dbReference type="GO" id="GO:0006302">
    <property type="term" value="P:double-strand break repair"/>
    <property type="evidence" value="ECO:0007669"/>
    <property type="project" value="TreeGrafter"/>
</dbReference>
<dbReference type="GO" id="GO:0003677">
    <property type="term" value="F:DNA binding"/>
    <property type="evidence" value="ECO:0007669"/>
    <property type="project" value="UniProtKB-UniRule"/>
</dbReference>
<dbReference type="CDD" id="cd08637">
    <property type="entry name" value="DNA_pol_A_pol_I_C"/>
    <property type="match status" value="1"/>
</dbReference>
<dbReference type="CDD" id="cd09859">
    <property type="entry name" value="PIN_53EXO"/>
    <property type="match status" value="1"/>
</dbReference>
<dbReference type="Proteomes" id="UP000831290">
    <property type="component" value="Chromosome"/>
</dbReference>
<sequence length="943" mass="107365">MSEQKRLFLLDAYALIFRGYYAFIKNPRINSKGLNTSAIMGFMNSLLDVIKREKPDHLAVAFDKGGSVDRVEMFAEYKANRDETPEAIKIAIPYICDILEAMHIPVIVKEGYEADDIIGTLAKQAEKQGYRTYMVTPDKDFAQLVSENIFMYKPPRSGNGVEIWGIPEVLKNFEIERPEQVIDFLGMKGDAIDNIPGLPGIGDKTAKKLIKEFGSMENLLANTDKLKGKMKENVEANADQGLLSKKLARIMTDVPVEFHEENFELSIPDFEKVKEIFKELEFRRILENFLKTFNQSINDNIPGTNADTQKKQTSGNVQFDLFNLPGSGTVTPGENEVNGYQTIANTPHSYQYVNTVLGRKLLLEKLLKQKSVCFDTETTSLKSLEAELVGCAFSWEDGKGYYVTFPEDQAETQKIIEEFKPFFEKKNIQKIGQNLKYDIKVLSNYNIEVSEPFFDTMIAHYLINPDMRHNMDILAETYLNYQPVSITELIGKKGKNQLSMRTVELEKQTEYAVEDADITLQLKEHFEKELKSGNVTKLFNEVEVPLVRVLADMEIEGINIDTNYLKELSEKLSEDINRLEKGIYQQAGEEFNLASPKQLGPILFDKLKLVDKPKKTKTGQYSTAEDVLSYLAKDHQIVADILEWRSYNKLKSTYVDALPNEINPHTRRVHTIYNQAVAATGRLSSNNPNLQNIPIRTQRGREVRKAFIPRNDEYILMSADYSQIELRLIAALSGDEVMINSFLKGEDIHASTAAKVFNVPLDQVTREQRSNAKTVNFGIIYGVSAFGLSNQTNLTRSEAKELIDTYYKTYPTLKDYISKQIDFAREHGYVETILERRRYLKDINSRNAVVRGAAERNAVNAPLQGSAADIIKIAMINIHKKLKEGNYKSKMLLQVHDELVFDIHKEELETLKPIIKSEMENAYKLKVPLEVEVGTGQNWLEAH</sequence>
<dbReference type="Pfam" id="PF00476">
    <property type="entry name" value="DNA_pol_A"/>
    <property type="match status" value="1"/>
</dbReference>
<dbReference type="InterPro" id="IPR002298">
    <property type="entry name" value="DNA_polymerase_A"/>
</dbReference>
<dbReference type="InterPro" id="IPR043502">
    <property type="entry name" value="DNA/RNA_pol_sf"/>
</dbReference>
<dbReference type="InterPro" id="IPR036279">
    <property type="entry name" value="5-3_exonuclease_C_sf"/>
</dbReference>
<evidence type="ECO:0000259" key="18">
    <source>
        <dbReference type="SMART" id="SM00475"/>
    </source>
</evidence>
<dbReference type="PROSITE" id="PS00447">
    <property type="entry name" value="DNA_POLYMERASE_A"/>
    <property type="match status" value="1"/>
</dbReference>
<keyword evidence="5 16" id="KW-0548">Nucleotidyltransferase</keyword>
<evidence type="ECO:0000256" key="3">
    <source>
        <dbReference type="ARBA" id="ARBA00020311"/>
    </source>
</evidence>
<evidence type="ECO:0000313" key="21">
    <source>
        <dbReference type="Proteomes" id="UP000831290"/>
    </source>
</evidence>
<keyword evidence="4 16" id="KW-0808">Transferase</keyword>
<dbReference type="SUPFAM" id="SSF88723">
    <property type="entry name" value="PIN domain-like"/>
    <property type="match status" value="1"/>
</dbReference>
<dbReference type="GO" id="GO:0003887">
    <property type="term" value="F:DNA-directed DNA polymerase activity"/>
    <property type="evidence" value="ECO:0007669"/>
    <property type="project" value="UniProtKB-UniRule"/>
</dbReference>
<dbReference type="InterPro" id="IPR029060">
    <property type="entry name" value="PIN-like_dom_sf"/>
</dbReference>
<dbReference type="InterPro" id="IPR002421">
    <property type="entry name" value="5-3_exonuclease"/>
</dbReference>
<dbReference type="InterPro" id="IPR008918">
    <property type="entry name" value="HhH2"/>
</dbReference>
<dbReference type="Gene3D" id="1.20.1060.10">
    <property type="entry name" value="Taq DNA Polymerase, Chain T, domain 4"/>
    <property type="match status" value="1"/>
</dbReference>
<dbReference type="FunFam" id="1.10.150.20:FF:000003">
    <property type="entry name" value="DNA polymerase I"/>
    <property type="match status" value="1"/>
</dbReference>
<evidence type="ECO:0000256" key="8">
    <source>
        <dbReference type="ARBA" id="ARBA00022763"/>
    </source>
</evidence>
<keyword evidence="11 16" id="KW-0239">DNA-directed DNA polymerase</keyword>
<dbReference type="KEGG" id="fbm:MQE35_06920"/>
<dbReference type="SUPFAM" id="SSF53098">
    <property type="entry name" value="Ribonuclease H-like"/>
    <property type="match status" value="1"/>
</dbReference>
<dbReference type="NCBIfam" id="NF004397">
    <property type="entry name" value="PRK05755.1"/>
    <property type="match status" value="1"/>
</dbReference>
<evidence type="ECO:0000256" key="15">
    <source>
        <dbReference type="NCBIfam" id="TIGR00593"/>
    </source>
</evidence>
<keyword evidence="13 16" id="KW-0234">DNA repair</keyword>
<dbReference type="Pfam" id="PF02739">
    <property type="entry name" value="5_3_exonuc_N"/>
    <property type="match status" value="1"/>
</dbReference>
<dbReference type="PRINTS" id="PR00868">
    <property type="entry name" value="DNAPOLI"/>
</dbReference>
<keyword evidence="12 16" id="KW-0238">DNA-binding</keyword>
<dbReference type="InterPro" id="IPR002562">
    <property type="entry name" value="3'-5'_exonuclease_dom"/>
</dbReference>
<dbReference type="Pfam" id="PF01367">
    <property type="entry name" value="5_3_exonuc"/>
    <property type="match status" value="1"/>
</dbReference>
<keyword evidence="8 16" id="KW-0227">DNA damage</keyword>
<evidence type="ECO:0000256" key="12">
    <source>
        <dbReference type="ARBA" id="ARBA00023125"/>
    </source>
</evidence>
<evidence type="ECO:0000259" key="17">
    <source>
        <dbReference type="SMART" id="SM00474"/>
    </source>
</evidence>
<comment type="catalytic activity">
    <reaction evidence="14 16">
        <text>DNA(n) + a 2'-deoxyribonucleoside 5'-triphosphate = DNA(n+1) + diphosphate</text>
        <dbReference type="Rhea" id="RHEA:22508"/>
        <dbReference type="Rhea" id="RHEA-COMP:17339"/>
        <dbReference type="Rhea" id="RHEA-COMP:17340"/>
        <dbReference type="ChEBI" id="CHEBI:33019"/>
        <dbReference type="ChEBI" id="CHEBI:61560"/>
        <dbReference type="ChEBI" id="CHEBI:173112"/>
        <dbReference type="EC" id="2.7.7.7"/>
    </reaction>
</comment>
<evidence type="ECO:0000313" key="20">
    <source>
        <dbReference type="EMBL" id="UOB19022.1"/>
    </source>
</evidence>
<dbReference type="GO" id="GO:0006261">
    <property type="term" value="P:DNA-templated DNA replication"/>
    <property type="evidence" value="ECO:0007669"/>
    <property type="project" value="UniProtKB-UniRule"/>
</dbReference>
<dbReference type="SUPFAM" id="SSF56672">
    <property type="entry name" value="DNA/RNA polymerases"/>
    <property type="match status" value="1"/>
</dbReference>
<organism evidence="20 21">
    <name type="scientific">Abyssalbus ytuae</name>
    <dbReference type="NCBI Taxonomy" id="2926907"/>
    <lineage>
        <taxon>Bacteria</taxon>
        <taxon>Pseudomonadati</taxon>
        <taxon>Bacteroidota</taxon>
        <taxon>Flavobacteriia</taxon>
        <taxon>Flavobacteriales</taxon>
        <taxon>Flavobacteriaceae</taxon>
        <taxon>Abyssalbus</taxon>
    </lineage>
</organism>
<feature type="domain" description="5'-3' exonuclease" evidence="18">
    <location>
        <begin position="5"/>
        <end position="266"/>
    </location>
</feature>
<dbReference type="EC" id="2.7.7.7" evidence="2 15"/>
<evidence type="ECO:0000256" key="10">
    <source>
        <dbReference type="ARBA" id="ARBA00022839"/>
    </source>
</evidence>
<evidence type="ECO:0000256" key="16">
    <source>
        <dbReference type="RuleBase" id="RU004460"/>
    </source>
</evidence>
<accession>A0A9E6ZNA9</accession>
<evidence type="ECO:0000256" key="4">
    <source>
        <dbReference type="ARBA" id="ARBA00022679"/>
    </source>
</evidence>
<dbReference type="FunFam" id="1.20.1060.10:FF:000001">
    <property type="entry name" value="DNA polymerase I"/>
    <property type="match status" value="1"/>
</dbReference>
<evidence type="ECO:0000256" key="1">
    <source>
        <dbReference type="ARBA" id="ARBA00007705"/>
    </source>
</evidence>
<dbReference type="InterPro" id="IPR001098">
    <property type="entry name" value="DNA-dir_DNA_pol_A_palm_dom"/>
</dbReference>
<dbReference type="Gene3D" id="3.30.420.10">
    <property type="entry name" value="Ribonuclease H-like superfamily/Ribonuclease H"/>
    <property type="match status" value="1"/>
</dbReference>
<evidence type="ECO:0000256" key="11">
    <source>
        <dbReference type="ARBA" id="ARBA00022932"/>
    </source>
</evidence>
<name>A0A9E6ZNA9_9FLAO</name>
<dbReference type="InterPro" id="IPR018320">
    <property type="entry name" value="DNA_polymerase_1"/>
</dbReference>
<reference evidence="20" key="1">
    <citation type="submission" date="2022-03" db="EMBL/GenBank/DDBJ databases">
        <title>Description of Abyssus ytuae gen. nov., sp. nov., a novel member of the family Flavobacteriaceae isolated from the sediment of Mariana Trench.</title>
        <authorList>
            <person name="Zhang J."/>
            <person name="Xu X."/>
        </authorList>
    </citation>
    <scope>NUCLEOTIDE SEQUENCE</scope>
    <source>
        <strain evidence="20">MT3330</strain>
    </source>
</reference>
<keyword evidence="9 16" id="KW-0378">Hydrolase</keyword>
<gene>
    <name evidence="16 20" type="primary">polA</name>
    <name evidence="20" type="ORF">MQE35_06920</name>
</gene>
<dbReference type="InterPro" id="IPR012337">
    <property type="entry name" value="RNaseH-like_sf"/>
</dbReference>
<feature type="domain" description="3'-5' exonuclease" evidence="17">
    <location>
        <begin position="350"/>
        <end position="531"/>
    </location>
</feature>
<evidence type="ECO:0000256" key="13">
    <source>
        <dbReference type="ARBA" id="ARBA00023204"/>
    </source>
</evidence>
<evidence type="ECO:0000259" key="19">
    <source>
        <dbReference type="SMART" id="SM00482"/>
    </source>
</evidence>